<keyword evidence="1" id="KW-0378">Hydrolase</keyword>
<dbReference type="Pfam" id="PF01503">
    <property type="entry name" value="PRA-PH"/>
    <property type="match status" value="1"/>
</dbReference>
<accession>A0A0R1S447</accession>
<reference evidence="1 2" key="1">
    <citation type="journal article" date="2015" name="Genome Announc.">
        <title>Expanding the biotechnology potential of lactobacilli through comparative genomics of 213 strains and associated genera.</title>
        <authorList>
            <person name="Sun Z."/>
            <person name="Harris H.M."/>
            <person name="McCann A."/>
            <person name="Guo C."/>
            <person name="Argimon S."/>
            <person name="Zhang W."/>
            <person name="Yang X."/>
            <person name="Jeffery I.B."/>
            <person name="Cooney J.C."/>
            <person name="Kagawa T.F."/>
            <person name="Liu W."/>
            <person name="Song Y."/>
            <person name="Salvetti E."/>
            <person name="Wrobel A."/>
            <person name="Rasinkangas P."/>
            <person name="Parkhill J."/>
            <person name="Rea M.C."/>
            <person name="O'Sullivan O."/>
            <person name="Ritari J."/>
            <person name="Douillard F.P."/>
            <person name="Paul Ross R."/>
            <person name="Yang R."/>
            <person name="Briner A.E."/>
            <person name="Felis G.E."/>
            <person name="de Vos W.M."/>
            <person name="Barrangou R."/>
            <person name="Klaenhammer T.R."/>
            <person name="Caufield P.W."/>
            <person name="Cui Y."/>
            <person name="Zhang H."/>
            <person name="O'Toole P.W."/>
        </authorList>
    </citation>
    <scope>NUCLEOTIDE SEQUENCE [LARGE SCALE GENOMIC DNA]</scope>
    <source>
        <strain evidence="1 2">DSM 15354</strain>
    </source>
</reference>
<dbReference type="Proteomes" id="UP000051931">
    <property type="component" value="Unassembled WGS sequence"/>
</dbReference>
<protein>
    <submittedName>
        <fullName evidence="1">Phosphoribosyl-ATP pyrophosphohydrolase</fullName>
    </submittedName>
</protein>
<dbReference type="EMBL" id="AZFB01000001">
    <property type="protein sequence ID" value="KRL63831.1"/>
    <property type="molecule type" value="Genomic_DNA"/>
</dbReference>
<name>A0A0R1S447_9LACO</name>
<dbReference type="GO" id="GO:0016787">
    <property type="term" value="F:hydrolase activity"/>
    <property type="evidence" value="ECO:0007669"/>
    <property type="project" value="UniProtKB-KW"/>
</dbReference>
<dbReference type="InterPro" id="IPR021130">
    <property type="entry name" value="PRib-ATP_PPHydrolase-like"/>
</dbReference>
<proteinExistence type="predicted"/>
<dbReference type="AlphaFoldDB" id="A0A0R1S447"/>
<gene>
    <name evidence="1" type="ORF">FC23_GL000078</name>
</gene>
<evidence type="ECO:0000313" key="1">
    <source>
        <dbReference type="EMBL" id="KRL63831.1"/>
    </source>
</evidence>
<dbReference type="SUPFAM" id="SSF101386">
    <property type="entry name" value="all-alpha NTP pyrophosphatases"/>
    <property type="match status" value="1"/>
</dbReference>
<dbReference type="STRING" id="1122152.GCA_000425905_00607"/>
<evidence type="ECO:0000313" key="2">
    <source>
        <dbReference type="Proteomes" id="UP000051931"/>
    </source>
</evidence>
<comment type="caution">
    <text evidence="1">The sequence shown here is derived from an EMBL/GenBank/DDBJ whole genome shotgun (WGS) entry which is preliminary data.</text>
</comment>
<dbReference type="Gene3D" id="1.10.287.1080">
    <property type="entry name" value="MazG-like"/>
    <property type="match status" value="1"/>
</dbReference>
<sequence length="110" mass="12728">MKIKNNIRGTYNMHKLVRDKIPEFATNAKFRSLKQEEILSALQNKIVEEANEVKNATSEENLLEELADVYTVFHAILDFKGISKEQLLKAVNDKKKLKGDFSKFLLMEKN</sequence>
<dbReference type="eggNOG" id="COG4997">
    <property type="taxonomic scope" value="Bacteria"/>
</dbReference>
<dbReference type="CDD" id="cd11532">
    <property type="entry name" value="NTP-PPase_COG4997"/>
    <property type="match status" value="1"/>
</dbReference>
<dbReference type="InterPro" id="IPR038735">
    <property type="entry name" value="MSMEG_1276-like_NTP-PPase_dom"/>
</dbReference>
<keyword evidence="2" id="KW-1185">Reference proteome</keyword>
<dbReference type="PATRIC" id="fig|1122152.4.peg.78"/>
<organism evidence="1 2">
    <name type="scientific">Lactobacillus psittaci DSM 15354</name>
    <dbReference type="NCBI Taxonomy" id="1122152"/>
    <lineage>
        <taxon>Bacteria</taxon>
        <taxon>Bacillati</taxon>
        <taxon>Bacillota</taxon>
        <taxon>Bacilli</taxon>
        <taxon>Lactobacillales</taxon>
        <taxon>Lactobacillaceae</taxon>
        <taxon>Lactobacillus</taxon>
    </lineage>
</organism>